<dbReference type="PANTHER" id="PTHR32024">
    <property type="entry name" value="TRK SYSTEM POTASSIUM UPTAKE PROTEIN TRKG-RELATED"/>
    <property type="match status" value="1"/>
</dbReference>
<keyword evidence="6" id="KW-0406">Ion transport</keyword>
<evidence type="ECO:0000256" key="2">
    <source>
        <dbReference type="ARBA" id="ARBA00022448"/>
    </source>
</evidence>
<comment type="caution">
    <text evidence="9">The sequence shown here is derived from an EMBL/GenBank/DDBJ whole genome shotgun (WGS) entry which is preliminary data.</text>
</comment>
<proteinExistence type="predicted"/>
<evidence type="ECO:0000256" key="5">
    <source>
        <dbReference type="ARBA" id="ARBA00022989"/>
    </source>
</evidence>
<evidence type="ECO:0000256" key="1">
    <source>
        <dbReference type="ARBA" id="ARBA00004651"/>
    </source>
</evidence>
<dbReference type="InterPro" id="IPR003445">
    <property type="entry name" value="Cat_transpt"/>
</dbReference>
<comment type="subcellular location">
    <subcellularLocation>
        <location evidence="1">Cell membrane</location>
        <topology evidence="1">Multi-pass membrane protein</topology>
    </subcellularLocation>
</comment>
<feature type="transmembrane region" description="Helical" evidence="8">
    <location>
        <begin position="191"/>
        <end position="212"/>
    </location>
</feature>
<dbReference type="EMBL" id="JBHUMM010000045">
    <property type="protein sequence ID" value="MFD2673671.1"/>
    <property type="molecule type" value="Genomic_DNA"/>
</dbReference>
<dbReference type="Pfam" id="PF02386">
    <property type="entry name" value="TrkH"/>
    <property type="match status" value="1"/>
</dbReference>
<gene>
    <name evidence="9" type="ORF">ACFSUC_19145</name>
</gene>
<protein>
    <submittedName>
        <fullName evidence="9">TrkH family potassium uptake protein</fullName>
    </submittedName>
</protein>
<evidence type="ECO:0000313" key="9">
    <source>
        <dbReference type="EMBL" id="MFD2673671.1"/>
    </source>
</evidence>
<name>A0ABW5RG89_9BACL</name>
<keyword evidence="4 8" id="KW-0812">Transmembrane</keyword>
<feature type="transmembrane region" description="Helical" evidence="8">
    <location>
        <begin position="411"/>
        <end position="430"/>
    </location>
</feature>
<accession>A0ABW5RG89</accession>
<evidence type="ECO:0000256" key="8">
    <source>
        <dbReference type="SAM" id="Phobius"/>
    </source>
</evidence>
<feature type="transmembrane region" description="Helical" evidence="8">
    <location>
        <begin position="12"/>
        <end position="31"/>
    </location>
</feature>
<dbReference type="PANTHER" id="PTHR32024:SF4">
    <property type="entry name" value="KTR SYSTEM POTASSIUM UPTAKE PROTEIN D"/>
    <property type="match status" value="1"/>
</dbReference>
<keyword evidence="7 8" id="KW-0472">Membrane</keyword>
<evidence type="ECO:0000256" key="6">
    <source>
        <dbReference type="ARBA" id="ARBA00023065"/>
    </source>
</evidence>
<keyword evidence="10" id="KW-1185">Reference proteome</keyword>
<evidence type="ECO:0000256" key="7">
    <source>
        <dbReference type="ARBA" id="ARBA00023136"/>
    </source>
</evidence>
<feature type="transmembrane region" description="Helical" evidence="8">
    <location>
        <begin position="233"/>
        <end position="252"/>
    </location>
</feature>
<feature type="transmembrane region" description="Helical" evidence="8">
    <location>
        <begin position="352"/>
        <end position="373"/>
    </location>
</feature>
<evidence type="ECO:0000313" key="10">
    <source>
        <dbReference type="Proteomes" id="UP001597497"/>
    </source>
</evidence>
<feature type="transmembrane region" description="Helical" evidence="8">
    <location>
        <begin position="71"/>
        <end position="98"/>
    </location>
</feature>
<evidence type="ECO:0000256" key="4">
    <source>
        <dbReference type="ARBA" id="ARBA00022692"/>
    </source>
</evidence>
<feature type="transmembrane region" description="Helical" evidence="8">
    <location>
        <begin position="311"/>
        <end position="331"/>
    </location>
</feature>
<evidence type="ECO:0000256" key="3">
    <source>
        <dbReference type="ARBA" id="ARBA00022475"/>
    </source>
</evidence>
<keyword evidence="2" id="KW-0813">Transport</keyword>
<dbReference type="RefSeq" id="WP_379931254.1">
    <property type="nucleotide sequence ID" value="NZ_JBHUMM010000045.1"/>
</dbReference>
<keyword evidence="5 8" id="KW-1133">Transmembrane helix</keyword>
<organism evidence="9 10">
    <name type="scientific">Marinicrinis sediminis</name>
    <dbReference type="NCBI Taxonomy" id="1652465"/>
    <lineage>
        <taxon>Bacteria</taxon>
        <taxon>Bacillati</taxon>
        <taxon>Bacillota</taxon>
        <taxon>Bacilli</taxon>
        <taxon>Bacillales</taxon>
        <taxon>Paenibacillaceae</taxon>
    </lineage>
</organism>
<reference evidence="10" key="1">
    <citation type="journal article" date="2019" name="Int. J. Syst. Evol. Microbiol.">
        <title>The Global Catalogue of Microorganisms (GCM) 10K type strain sequencing project: providing services to taxonomists for standard genome sequencing and annotation.</title>
        <authorList>
            <consortium name="The Broad Institute Genomics Platform"/>
            <consortium name="The Broad Institute Genome Sequencing Center for Infectious Disease"/>
            <person name="Wu L."/>
            <person name="Ma J."/>
        </authorList>
    </citation>
    <scope>NUCLEOTIDE SEQUENCE [LARGE SCALE GENOMIC DNA]</scope>
    <source>
        <strain evidence="10">KCTC 33676</strain>
    </source>
</reference>
<keyword evidence="3" id="KW-1003">Cell membrane</keyword>
<feature type="transmembrane region" description="Helical" evidence="8">
    <location>
        <begin position="43"/>
        <end position="65"/>
    </location>
</feature>
<sequence length="448" mass="49991">MKFYRMQVTPVRAIVFMYFITALVSTILVYLPVFHRQGVQLSFIDALFTAVSALSVTGLTVVNTADTFNGYGYALIMTIFQLGGIGLMTLGTFIYLVIGRNIGLGARRLMMIDQNRQQLSGLVRILRFVLTFSLVIEFIGTILLTLRLYFTGFTDSLKEAFYYGSFHAVAAFTNAGFDTFGNSLRSFEDDYVIQLIIIVLILIGAIGFPVLIEVWEFIKHRKEHFRFSLFTKITVTTFVVLFIIGVLGIWLMENERFFADKSWHEKLTYSVFNSITARNGGLSTMDVADFGAPTQFLISTLMVIGASPSSMGGGIRTTTFAIVILAIIAYAKGNSEVRAFKRRISQEDVMKSFVVFSTAILIVVAGIICVDTFESQRHSLNAVIFEVSSAFGTTGLSMGITGDLDPESKSILILLMFMGRIGLLSLLLFFQRDKKTKIRYPEERVIIG</sequence>
<dbReference type="Proteomes" id="UP001597497">
    <property type="component" value="Unassembled WGS sequence"/>
</dbReference>
<feature type="transmembrane region" description="Helical" evidence="8">
    <location>
        <begin position="125"/>
        <end position="150"/>
    </location>
</feature>